<dbReference type="EMBL" id="LVVK01000020">
    <property type="protein sequence ID" value="OPB38363.1"/>
    <property type="molecule type" value="Genomic_DNA"/>
</dbReference>
<gene>
    <name evidence="1" type="ORF">A0O28_0014680</name>
</gene>
<dbReference type="AlphaFoldDB" id="A0A1T3CB65"/>
<comment type="caution">
    <text evidence="1">The sequence shown here is derived from an EMBL/GenBank/DDBJ whole genome shotgun (WGS) entry which is preliminary data.</text>
</comment>
<reference evidence="1 2" key="1">
    <citation type="submission" date="2016-04" db="EMBL/GenBank/DDBJ databases">
        <title>Multiple horizontal gene transfer events from other fungi enriched the ability of the initially mycotrophic fungus Trichoderma (Ascomycota) to feed on dead plant biomass.</title>
        <authorList>
            <person name="Atanasova L."/>
            <person name="Chenthamara K."/>
            <person name="Zhang J."/>
            <person name="Grujic M."/>
            <person name="Henrissat B."/>
            <person name="Kuo A."/>
            <person name="Aertz A."/>
            <person name="Salamov A."/>
            <person name="Lipzen A."/>
            <person name="Labutti K."/>
            <person name="Barry K."/>
            <person name="Miao Y."/>
            <person name="Rahimi M.J."/>
            <person name="Shen Q."/>
            <person name="Grigoriev I.V."/>
            <person name="Kubicek C.P."/>
            <person name="Druzhinina I.S."/>
        </authorList>
    </citation>
    <scope>NUCLEOTIDE SEQUENCE [LARGE SCALE GENOMIC DNA]</scope>
    <source>
        <strain evidence="1 2">NJAU 4742</strain>
    </source>
</reference>
<proteinExistence type="predicted"/>
<dbReference type="OrthoDB" id="4763081at2759"/>
<dbReference type="Proteomes" id="UP000191004">
    <property type="component" value="Unassembled WGS sequence"/>
</dbReference>
<evidence type="ECO:0000313" key="1">
    <source>
        <dbReference type="EMBL" id="OPB38363.1"/>
    </source>
</evidence>
<protein>
    <submittedName>
        <fullName evidence="1">Uncharacterized protein</fullName>
    </submittedName>
</protein>
<keyword evidence="2" id="KW-1185">Reference proteome</keyword>
<evidence type="ECO:0000313" key="2">
    <source>
        <dbReference type="Proteomes" id="UP000191004"/>
    </source>
</evidence>
<accession>A0A1T3CB65</accession>
<name>A0A1T3CB65_9HYPO</name>
<organism evidence="1 2">
    <name type="scientific">Trichoderma guizhouense</name>
    <dbReference type="NCBI Taxonomy" id="1491466"/>
    <lineage>
        <taxon>Eukaryota</taxon>
        <taxon>Fungi</taxon>
        <taxon>Dikarya</taxon>
        <taxon>Ascomycota</taxon>
        <taxon>Pezizomycotina</taxon>
        <taxon>Sordariomycetes</taxon>
        <taxon>Hypocreomycetidae</taxon>
        <taxon>Hypocreales</taxon>
        <taxon>Hypocreaceae</taxon>
        <taxon>Trichoderma</taxon>
    </lineage>
</organism>
<sequence>MQPLRFPSSTTLAFPQPEIISQLCGFQKIFLPEVVRLIQSHSKSHIVWRYCSAIQLAQELGSAKAEAAVIYDVPKVLSWSRGCAPKLVQDESLAGSFIRFTIDHRGIKSIDRFSDVPASTVGEIPVSSCVFAVEPVEKLSNDRLEFELGLCRLQVPRKRQIIIWSIPNPLHLMHLLPSKDLDQYHRFAAVSLDPEYCTGISLFIASHLVHEIHAHSKRHSTHLEKFEYLRSMFDHEIVWIYIPLTAQDQITAIEIRKYVTEEERPHHFTIWTETGRFIVGCPQTREYQRSGPGTFSWEPAEGILYETGDTRRPLTLIHHVTSSGSMEFIGTDADKQTETTEPNIQRQDWPLHRAFFSFASLEGVSDVHVFSDKLRNLCKGILFEYENGSKRTVGQCRLGWDRVQSWRKPPSMFYDSVSYQITDPAGVLDPVRHKSVRVTFDSESDHVSEDGTFEKDFYPMRGCLNFWFLSNDVEIEIVGS</sequence>